<evidence type="ECO:0000313" key="2">
    <source>
        <dbReference type="Proteomes" id="UP000724584"/>
    </source>
</evidence>
<dbReference type="Proteomes" id="UP000724584">
    <property type="component" value="Unassembled WGS sequence"/>
</dbReference>
<protein>
    <submittedName>
        <fullName evidence="1">General substrate transporter</fullName>
    </submittedName>
</protein>
<reference evidence="1 2" key="1">
    <citation type="journal article" date="2021" name="Nat. Commun.">
        <title>Genetic determinants of endophytism in the Arabidopsis root mycobiome.</title>
        <authorList>
            <person name="Mesny F."/>
            <person name="Miyauchi S."/>
            <person name="Thiergart T."/>
            <person name="Pickel B."/>
            <person name="Atanasova L."/>
            <person name="Karlsson M."/>
            <person name="Huettel B."/>
            <person name="Barry K.W."/>
            <person name="Haridas S."/>
            <person name="Chen C."/>
            <person name="Bauer D."/>
            <person name="Andreopoulos W."/>
            <person name="Pangilinan J."/>
            <person name="LaButti K."/>
            <person name="Riley R."/>
            <person name="Lipzen A."/>
            <person name="Clum A."/>
            <person name="Drula E."/>
            <person name="Henrissat B."/>
            <person name="Kohler A."/>
            <person name="Grigoriev I.V."/>
            <person name="Martin F.M."/>
            <person name="Hacquard S."/>
        </authorList>
    </citation>
    <scope>NUCLEOTIDE SEQUENCE [LARGE SCALE GENOMIC DNA]</scope>
    <source>
        <strain evidence="1 2">MPI-SDFR-AT-0079</strain>
    </source>
</reference>
<evidence type="ECO:0000313" key="1">
    <source>
        <dbReference type="EMBL" id="KAH6617232.1"/>
    </source>
</evidence>
<sequence length="492" mass="53611">MTTASFSKAYWRLHSFCLILALGSFVWGYNVGVLASVLVHPGFRETLHTPDAPRSGLITAIYYLGSWLSYVFFAHPAADRLGRRYAALVGMAVICLGQALQTGAFGSHALGMVIAGRIVAGMGTAIISTSVPLYQSEIAPAKQRGRYVVLNHVGFVAGLATGFWVGYAMTFWDNDRGLSVGWRFSLGASFIPALFFMGALPFMRESPRWLVEHGKTEEAFETLQFYREGYCTSDEVRTELSDIERSVAVFRISGLTWVSLFTNRSLFARLWRAALLQFMAQMCGAIAMKYYLPSLFKALGFSHRVSLLAGGIESTLKTGCAVVEVLIIDRVGRRLTLIAGAIVMAFALLINGALPLAYPNNINRAADYTCVVFIFIYALGFSIGFGPAAWVYGSEIFPTAVRARGLSLAASCGAAGAIIVAQIWPVGIANIGSKIYFFFMAINLVSVPIIYLLYPETKGRPLEEMDALFGVAPSISTDDLLADSEDFDHPRG</sequence>
<dbReference type="EMBL" id="JAGIZQ010000007">
    <property type="protein sequence ID" value="KAH6617232.1"/>
    <property type="molecule type" value="Genomic_DNA"/>
</dbReference>
<gene>
    <name evidence="1" type="ORF">F5144DRAFT_386550</name>
</gene>
<organism evidence="1 2">
    <name type="scientific">Chaetomium tenue</name>
    <dbReference type="NCBI Taxonomy" id="1854479"/>
    <lineage>
        <taxon>Eukaryota</taxon>
        <taxon>Fungi</taxon>
        <taxon>Dikarya</taxon>
        <taxon>Ascomycota</taxon>
        <taxon>Pezizomycotina</taxon>
        <taxon>Sordariomycetes</taxon>
        <taxon>Sordariomycetidae</taxon>
        <taxon>Sordariales</taxon>
        <taxon>Chaetomiaceae</taxon>
        <taxon>Chaetomium</taxon>
    </lineage>
</organism>
<keyword evidence="2" id="KW-1185">Reference proteome</keyword>
<name>A0ACB7NWZ9_9PEZI</name>
<accession>A0ACB7NWZ9</accession>
<comment type="caution">
    <text evidence="1">The sequence shown here is derived from an EMBL/GenBank/DDBJ whole genome shotgun (WGS) entry which is preliminary data.</text>
</comment>
<proteinExistence type="predicted"/>